<dbReference type="EMBL" id="JBHMBS010000002">
    <property type="protein sequence ID" value="MFB9674637.1"/>
    <property type="molecule type" value="Genomic_DNA"/>
</dbReference>
<proteinExistence type="predicted"/>
<gene>
    <name evidence="1" type="ORF">ACFFRH_03980</name>
</gene>
<evidence type="ECO:0000313" key="2">
    <source>
        <dbReference type="Proteomes" id="UP001589610"/>
    </source>
</evidence>
<organism evidence="1 2">
    <name type="scientific">Streptosporangium vulgare</name>
    <dbReference type="NCBI Taxonomy" id="46190"/>
    <lineage>
        <taxon>Bacteria</taxon>
        <taxon>Bacillati</taxon>
        <taxon>Actinomycetota</taxon>
        <taxon>Actinomycetes</taxon>
        <taxon>Streptosporangiales</taxon>
        <taxon>Streptosporangiaceae</taxon>
        <taxon>Streptosporangium</taxon>
    </lineage>
</organism>
<protein>
    <submittedName>
        <fullName evidence="1">Uncharacterized protein</fullName>
    </submittedName>
</protein>
<dbReference type="Proteomes" id="UP001589610">
    <property type="component" value="Unassembled WGS sequence"/>
</dbReference>
<keyword evidence="2" id="KW-1185">Reference proteome</keyword>
<accession>A0ABV5T6G4</accession>
<name>A0ABV5T6G4_9ACTN</name>
<comment type="caution">
    <text evidence="1">The sequence shown here is derived from an EMBL/GenBank/DDBJ whole genome shotgun (WGS) entry which is preliminary data.</text>
</comment>
<evidence type="ECO:0000313" key="1">
    <source>
        <dbReference type="EMBL" id="MFB9674637.1"/>
    </source>
</evidence>
<dbReference type="RefSeq" id="WP_344743124.1">
    <property type="nucleotide sequence ID" value="NZ_BAAAWW010000016.1"/>
</dbReference>
<sequence length="108" mass="11856">MSEVIRDTPFPFPDDRFPPELGAVVQRTVVSGEFPVLIVIHDEENDWMIGDGVTDASDPTASIISHVRHVVELDPTVEETASLPCGYVAYRSSRFGSRPRSGVKGSTR</sequence>
<reference evidence="1 2" key="1">
    <citation type="submission" date="2024-09" db="EMBL/GenBank/DDBJ databases">
        <authorList>
            <person name="Sun Q."/>
            <person name="Mori K."/>
        </authorList>
    </citation>
    <scope>NUCLEOTIDE SEQUENCE [LARGE SCALE GENOMIC DNA]</scope>
    <source>
        <strain evidence="1 2">JCM 3028</strain>
    </source>
</reference>